<feature type="coiled-coil region" evidence="1">
    <location>
        <begin position="569"/>
        <end position="625"/>
    </location>
</feature>
<name>A0ABP1GBJ2_9CHLO</name>
<reference evidence="3 4" key="1">
    <citation type="submission" date="2024-06" db="EMBL/GenBank/DDBJ databases">
        <authorList>
            <person name="Kraege A."/>
            <person name="Thomma B."/>
        </authorList>
    </citation>
    <scope>NUCLEOTIDE SEQUENCE [LARGE SCALE GENOMIC DNA]</scope>
</reference>
<gene>
    <name evidence="3" type="primary">g11080</name>
    <name evidence="3" type="ORF">VP750_LOCUS9924</name>
</gene>
<evidence type="ECO:0000256" key="1">
    <source>
        <dbReference type="SAM" id="Coils"/>
    </source>
</evidence>
<feature type="compositionally biased region" description="Basic and acidic residues" evidence="2">
    <location>
        <begin position="471"/>
        <end position="481"/>
    </location>
</feature>
<proteinExistence type="predicted"/>
<evidence type="ECO:0000256" key="2">
    <source>
        <dbReference type="SAM" id="MobiDB-lite"/>
    </source>
</evidence>
<dbReference type="PANTHER" id="PTHR23159">
    <property type="entry name" value="CENTROSOMAL PROTEIN 2"/>
    <property type="match status" value="1"/>
</dbReference>
<dbReference type="EMBL" id="CAXHTA020000017">
    <property type="protein sequence ID" value="CAL5228018.1"/>
    <property type="molecule type" value="Genomic_DNA"/>
</dbReference>
<dbReference type="Proteomes" id="UP001497392">
    <property type="component" value="Unassembled WGS sequence"/>
</dbReference>
<evidence type="ECO:0000313" key="4">
    <source>
        <dbReference type="Proteomes" id="UP001497392"/>
    </source>
</evidence>
<protein>
    <submittedName>
        <fullName evidence="3">G11080 protein</fullName>
    </submittedName>
</protein>
<evidence type="ECO:0000313" key="3">
    <source>
        <dbReference type="EMBL" id="CAL5228018.1"/>
    </source>
</evidence>
<feature type="region of interest" description="Disordered" evidence="2">
    <location>
        <begin position="449"/>
        <end position="510"/>
    </location>
</feature>
<dbReference type="PANTHER" id="PTHR23159:SF66">
    <property type="entry name" value="OS04G0158400 PROTEIN"/>
    <property type="match status" value="1"/>
</dbReference>
<feature type="region of interest" description="Disordered" evidence="2">
    <location>
        <begin position="527"/>
        <end position="558"/>
    </location>
</feature>
<comment type="caution">
    <text evidence="3">The sequence shown here is derived from an EMBL/GenBank/DDBJ whole genome shotgun (WGS) entry which is preliminary data.</text>
</comment>
<keyword evidence="4" id="KW-1185">Reference proteome</keyword>
<accession>A0ABP1GBJ2</accession>
<keyword evidence="1" id="KW-0175">Coiled coil</keyword>
<organism evidence="3 4">
    <name type="scientific">Coccomyxa viridis</name>
    <dbReference type="NCBI Taxonomy" id="1274662"/>
    <lineage>
        <taxon>Eukaryota</taxon>
        <taxon>Viridiplantae</taxon>
        <taxon>Chlorophyta</taxon>
        <taxon>core chlorophytes</taxon>
        <taxon>Trebouxiophyceae</taxon>
        <taxon>Trebouxiophyceae incertae sedis</taxon>
        <taxon>Coccomyxaceae</taxon>
        <taxon>Coccomyxa</taxon>
    </lineage>
</organism>
<sequence length="636" mass="68916">MVSNRPRGGVSWGRGIPARAKESRVVTTQAYASLCVSELLIAQLGSSPSAVSVDWGAFLTGDRLALSTLSLVVTFLFFLKLRDADVANAELVEEKRLSRELSAQVQEFIQGKDATSKEMEKVNSEAEELRQQLEAARDERQQTAESLASSQQAVARLTDTLQGVSDARDRLEEQMDASRVREAQATEELTATAAVLVELKARAAQGQADAAKHKQEIQGLRQEYRTMTVTLDDKVERLQKELKARDAKVAQQAEDISGLRVELSELGLNAQVAIDDLREDLQKSEERLKLSQRQLSDLSAGFDDLAAEKAQLLQEREQLLAQLDDADKAGLEAETLLQASTAKIETLEKARNAAVQDARELLGEVREMKFALEESDAAAEHLTSELSAVQAEAEKAQRMVMDMSQQRSASEASLTAAHQAITEAAARERELVEQLQKADEANETLQREVSEAADGHTAQLEQAESKISALENDKAEAEAEARSLTAELEAVRSEPTPAAPVSDPSYETARSELGQLRAQLKKAQAAAGRPAGQNGGMAKGMDAAFGEPGPPPSSSSEQVMLSSVRTGDELAAEAQIEAANRRAVEVRAEAAMLVEAIEDRAHSAIEEAQAEAAKNAAEVHRLKQELELARGTIDLQ</sequence>